<reference evidence="2 4" key="2">
    <citation type="journal article" date="2018" name="Plant J.">
        <title>The Physcomitrella patens chromosome-scale assembly reveals moss genome structure and evolution.</title>
        <authorList>
            <person name="Lang D."/>
            <person name="Ullrich K.K."/>
            <person name="Murat F."/>
            <person name="Fuchs J."/>
            <person name="Jenkins J."/>
            <person name="Haas F.B."/>
            <person name="Piednoel M."/>
            <person name="Gundlach H."/>
            <person name="Van Bel M."/>
            <person name="Meyberg R."/>
            <person name="Vives C."/>
            <person name="Morata J."/>
            <person name="Symeonidi A."/>
            <person name="Hiss M."/>
            <person name="Muchero W."/>
            <person name="Kamisugi Y."/>
            <person name="Saleh O."/>
            <person name="Blanc G."/>
            <person name="Decker E.L."/>
            <person name="van Gessel N."/>
            <person name="Grimwood J."/>
            <person name="Hayes R.D."/>
            <person name="Graham S.W."/>
            <person name="Gunter L.E."/>
            <person name="McDaniel S.F."/>
            <person name="Hoernstein S.N.W."/>
            <person name="Larsson A."/>
            <person name="Li F.W."/>
            <person name="Perroud P.F."/>
            <person name="Phillips J."/>
            <person name="Ranjan P."/>
            <person name="Rokshar D.S."/>
            <person name="Rothfels C.J."/>
            <person name="Schneider L."/>
            <person name="Shu S."/>
            <person name="Stevenson D.W."/>
            <person name="Thummler F."/>
            <person name="Tillich M."/>
            <person name="Villarreal Aguilar J.C."/>
            <person name="Widiez T."/>
            <person name="Wong G.K."/>
            <person name="Wymore A."/>
            <person name="Zhang Y."/>
            <person name="Zimmer A.D."/>
            <person name="Quatrano R.S."/>
            <person name="Mayer K.F.X."/>
            <person name="Goodstein D."/>
            <person name="Casacuberta J.M."/>
            <person name="Vandepoele K."/>
            <person name="Reski R."/>
            <person name="Cuming A.C."/>
            <person name="Tuskan G.A."/>
            <person name="Maumus F."/>
            <person name="Salse J."/>
            <person name="Schmutz J."/>
            <person name="Rensing S.A."/>
        </authorList>
    </citation>
    <scope>NUCLEOTIDE SEQUENCE [LARGE SCALE GENOMIC DNA]</scope>
    <source>
        <strain evidence="3 4">cv. Gransden 2004</strain>
    </source>
</reference>
<feature type="region of interest" description="Disordered" evidence="1">
    <location>
        <begin position="82"/>
        <end position="117"/>
    </location>
</feature>
<name>A0A2K1KN61_PHYPA</name>
<dbReference type="AlphaFoldDB" id="A0A2K1KN61"/>
<dbReference type="InParanoid" id="A0A2K1KN61"/>
<feature type="compositionally biased region" description="Basic residues" evidence="1">
    <location>
        <begin position="102"/>
        <end position="117"/>
    </location>
</feature>
<keyword evidence="4" id="KW-1185">Reference proteome</keyword>
<proteinExistence type="predicted"/>
<evidence type="ECO:0000256" key="1">
    <source>
        <dbReference type="SAM" id="MobiDB-lite"/>
    </source>
</evidence>
<evidence type="ECO:0000313" key="2">
    <source>
        <dbReference type="EMBL" id="PNR55201.1"/>
    </source>
</evidence>
<accession>A0A2K1KN61</accession>
<organism evidence="2">
    <name type="scientific">Physcomitrium patens</name>
    <name type="common">Spreading-leaved earth moss</name>
    <name type="synonym">Physcomitrella patens</name>
    <dbReference type="NCBI Taxonomy" id="3218"/>
    <lineage>
        <taxon>Eukaryota</taxon>
        <taxon>Viridiplantae</taxon>
        <taxon>Streptophyta</taxon>
        <taxon>Embryophyta</taxon>
        <taxon>Bryophyta</taxon>
        <taxon>Bryophytina</taxon>
        <taxon>Bryopsida</taxon>
        <taxon>Funariidae</taxon>
        <taxon>Funariales</taxon>
        <taxon>Funariaceae</taxon>
        <taxon>Physcomitrium</taxon>
    </lineage>
</organism>
<dbReference type="EMBL" id="ABEU02000004">
    <property type="protein sequence ID" value="PNR55201.1"/>
    <property type="molecule type" value="Genomic_DNA"/>
</dbReference>
<reference evidence="3" key="3">
    <citation type="submission" date="2020-12" db="UniProtKB">
        <authorList>
            <consortium name="EnsemblPlants"/>
        </authorList>
    </citation>
    <scope>IDENTIFICATION</scope>
</reference>
<protein>
    <submittedName>
        <fullName evidence="2 3">Uncharacterized protein</fullName>
    </submittedName>
</protein>
<dbReference type="EnsemblPlants" id="Pp3c4_12119V3.1">
    <property type="protein sequence ID" value="PAC:32919966.CDS.1"/>
    <property type="gene ID" value="Pp3c4_12119"/>
</dbReference>
<dbReference type="Proteomes" id="UP000006727">
    <property type="component" value="Chromosome 4"/>
</dbReference>
<reference evidence="2 4" key="1">
    <citation type="journal article" date="2008" name="Science">
        <title>The Physcomitrella genome reveals evolutionary insights into the conquest of land by plants.</title>
        <authorList>
            <person name="Rensing S."/>
            <person name="Lang D."/>
            <person name="Zimmer A."/>
            <person name="Terry A."/>
            <person name="Salamov A."/>
            <person name="Shapiro H."/>
            <person name="Nishiyama T."/>
            <person name="Perroud P.-F."/>
            <person name="Lindquist E."/>
            <person name="Kamisugi Y."/>
            <person name="Tanahashi T."/>
            <person name="Sakakibara K."/>
            <person name="Fujita T."/>
            <person name="Oishi K."/>
            <person name="Shin-I T."/>
            <person name="Kuroki Y."/>
            <person name="Toyoda A."/>
            <person name="Suzuki Y."/>
            <person name="Hashimoto A."/>
            <person name="Yamaguchi K."/>
            <person name="Sugano A."/>
            <person name="Kohara Y."/>
            <person name="Fujiyama A."/>
            <person name="Anterola A."/>
            <person name="Aoki S."/>
            <person name="Ashton N."/>
            <person name="Barbazuk W.B."/>
            <person name="Barker E."/>
            <person name="Bennetzen J."/>
            <person name="Bezanilla M."/>
            <person name="Blankenship R."/>
            <person name="Cho S.H."/>
            <person name="Dutcher S."/>
            <person name="Estelle M."/>
            <person name="Fawcett J.A."/>
            <person name="Gundlach H."/>
            <person name="Hanada K."/>
            <person name="Heyl A."/>
            <person name="Hicks K.A."/>
            <person name="Hugh J."/>
            <person name="Lohr M."/>
            <person name="Mayer K."/>
            <person name="Melkozernov A."/>
            <person name="Murata T."/>
            <person name="Nelson D."/>
            <person name="Pils B."/>
            <person name="Prigge M."/>
            <person name="Reiss B."/>
            <person name="Renner T."/>
            <person name="Rombauts S."/>
            <person name="Rushton P."/>
            <person name="Sanderfoot A."/>
            <person name="Schween G."/>
            <person name="Shiu S.-H."/>
            <person name="Stueber K."/>
            <person name="Theodoulou F.L."/>
            <person name="Tu H."/>
            <person name="Van de Peer Y."/>
            <person name="Verrier P.J."/>
            <person name="Waters E."/>
            <person name="Wood A."/>
            <person name="Yang L."/>
            <person name="Cove D."/>
            <person name="Cuming A."/>
            <person name="Hasebe M."/>
            <person name="Lucas S."/>
            <person name="Mishler D.B."/>
            <person name="Reski R."/>
            <person name="Grigoriev I."/>
            <person name="Quatrano R.S."/>
            <person name="Boore J.L."/>
        </authorList>
    </citation>
    <scope>NUCLEOTIDE SEQUENCE [LARGE SCALE GENOMIC DNA]</scope>
    <source>
        <strain evidence="3 4">cv. Gransden 2004</strain>
    </source>
</reference>
<sequence>MYKGKSPLTPAPHILKNLVMPCHRTRSAEETSHSCIVRNQVAQNCCPTSTSFTYPSQKINRISTPGCNTKPSHLTILKCTTQPKHRKDIPQHDTLRNSQITHNRRRSKHRQFMKYDK</sequence>
<evidence type="ECO:0000313" key="4">
    <source>
        <dbReference type="Proteomes" id="UP000006727"/>
    </source>
</evidence>
<gene>
    <name evidence="2" type="ORF">PHYPA_006096</name>
</gene>
<dbReference type="Gramene" id="Pp3c4_12119V3.1">
    <property type="protein sequence ID" value="PAC:32919966.CDS.1"/>
    <property type="gene ID" value="Pp3c4_12119"/>
</dbReference>
<evidence type="ECO:0000313" key="3">
    <source>
        <dbReference type="EnsemblPlants" id="PAC:32919966.CDS.1"/>
    </source>
</evidence>